<organism evidence="1 2">
    <name type="scientific">Botryobasidium botryosum (strain FD-172 SS1)</name>
    <dbReference type="NCBI Taxonomy" id="930990"/>
    <lineage>
        <taxon>Eukaryota</taxon>
        <taxon>Fungi</taxon>
        <taxon>Dikarya</taxon>
        <taxon>Basidiomycota</taxon>
        <taxon>Agaricomycotina</taxon>
        <taxon>Agaricomycetes</taxon>
        <taxon>Cantharellales</taxon>
        <taxon>Botryobasidiaceae</taxon>
        <taxon>Botryobasidium</taxon>
    </lineage>
</organism>
<reference evidence="2" key="1">
    <citation type="journal article" date="2014" name="Proc. Natl. Acad. Sci. U.S.A.">
        <title>Extensive sampling of basidiomycete genomes demonstrates inadequacy of the white-rot/brown-rot paradigm for wood decay fungi.</title>
        <authorList>
            <person name="Riley R."/>
            <person name="Salamov A.A."/>
            <person name="Brown D.W."/>
            <person name="Nagy L.G."/>
            <person name="Floudas D."/>
            <person name="Held B.W."/>
            <person name="Levasseur A."/>
            <person name="Lombard V."/>
            <person name="Morin E."/>
            <person name="Otillar R."/>
            <person name="Lindquist E.A."/>
            <person name="Sun H."/>
            <person name="LaButti K.M."/>
            <person name="Schmutz J."/>
            <person name="Jabbour D."/>
            <person name="Luo H."/>
            <person name="Baker S.E."/>
            <person name="Pisabarro A.G."/>
            <person name="Walton J.D."/>
            <person name="Blanchette R.A."/>
            <person name="Henrissat B."/>
            <person name="Martin F."/>
            <person name="Cullen D."/>
            <person name="Hibbett D.S."/>
            <person name="Grigoriev I.V."/>
        </authorList>
    </citation>
    <scope>NUCLEOTIDE SEQUENCE [LARGE SCALE GENOMIC DNA]</scope>
    <source>
        <strain evidence="2">FD-172 SS1</strain>
    </source>
</reference>
<dbReference type="Pfam" id="PF03641">
    <property type="entry name" value="Lysine_decarbox"/>
    <property type="match status" value="1"/>
</dbReference>
<accession>A0A067LZN9</accession>
<sequence length="230" mass="24515">MSAATATLDSEKGPAPSPDSMTVCVFCGASPGDSPTYMAAARSLAHAFHKHGITMVYGGGANGLMGEISRTLVSLSGPDAVHGVMVDALVGFERNHVVIEEGLVHGHIAVVPDMHTRKQRMASYVMQGAPGSGFVALPGGYGTMEEFMEVVTWNQLGIHARGLVVYNVDGFFDGLLAWVRRAVDAGFVRKGNANMIVEAKTAEEVVQKLRDYEVATERFGLSWDTIKSDA</sequence>
<dbReference type="Gene3D" id="3.40.50.450">
    <property type="match status" value="1"/>
</dbReference>
<dbReference type="InterPro" id="IPR005269">
    <property type="entry name" value="LOG"/>
</dbReference>
<dbReference type="InterPro" id="IPR031100">
    <property type="entry name" value="LOG_fam"/>
</dbReference>
<name>A0A067LZN9_BOTB1</name>
<dbReference type="GO" id="GO:0009691">
    <property type="term" value="P:cytokinin biosynthetic process"/>
    <property type="evidence" value="ECO:0007669"/>
    <property type="project" value="InterPro"/>
</dbReference>
<dbReference type="AlphaFoldDB" id="A0A067LZN9"/>
<protein>
    <recommendedName>
        <fullName evidence="3">Cytokinin riboside 5'-monophosphate phosphoribohydrolase</fullName>
    </recommendedName>
</protein>
<dbReference type="EMBL" id="KL198100">
    <property type="protein sequence ID" value="KDQ07835.1"/>
    <property type="molecule type" value="Genomic_DNA"/>
</dbReference>
<dbReference type="PANTHER" id="PTHR31223:SF70">
    <property type="entry name" value="LOG FAMILY PROTEIN YJL055W"/>
    <property type="match status" value="1"/>
</dbReference>
<keyword evidence="2" id="KW-1185">Reference proteome</keyword>
<evidence type="ECO:0000313" key="2">
    <source>
        <dbReference type="Proteomes" id="UP000027195"/>
    </source>
</evidence>
<evidence type="ECO:0008006" key="3">
    <source>
        <dbReference type="Google" id="ProtNLM"/>
    </source>
</evidence>
<dbReference type="HOGENOM" id="CLU_058336_1_0_1"/>
<dbReference type="InParanoid" id="A0A067LZN9"/>
<dbReference type="OrthoDB" id="414463at2759"/>
<dbReference type="NCBIfam" id="TIGR00730">
    <property type="entry name" value="Rossman fold protein, TIGR00730 family"/>
    <property type="match status" value="1"/>
</dbReference>
<gene>
    <name evidence="1" type="ORF">BOTBODRAFT_70180</name>
</gene>
<dbReference type="SUPFAM" id="SSF102405">
    <property type="entry name" value="MCP/YpsA-like"/>
    <property type="match status" value="1"/>
</dbReference>
<dbReference type="STRING" id="930990.A0A067LZN9"/>
<dbReference type="PANTHER" id="PTHR31223">
    <property type="entry name" value="LOG FAMILY PROTEIN YJL055W"/>
    <property type="match status" value="1"/>
</dbReference>
<dbReference type="GO" id="GO:0005829">
    <property type="term" value="C:cytosol"/>
    <property type="evidence" value="ECO:0007669"/>
    <property type="project" value="TreeGrafter"/>
</dbReference>
<dbReference type="GO" id="GO:0016799">
    <property type="term" value="F:hydrolase activity, hydrolyzing N-glycosyl compounds"/>
    <property type="evidence" value="ECO:0007669"/>
    <property type="project" value="TreeGrafter"/>
</dbReference>
<evidence type="ECO:0000313" key="1">
    <source>
        <dbReference type="EMBL" id="KDQ07835.1"/>
    </source>
</evidence>
<proteinExistence type="predicted"/>
<dbReference type="Proteomes" id="UP000027195">
    <property type="component" value="Unassembled WGS sequence"/>
</dbReference>